<keyword evidence="10" id="KW-1133">Transmembrane helix</keyword>
<gene>
    <name evidence="13" type="ORF">K452DRAFT_193760</name>
</gene>
<organism evidence="13 14">
    <name type="scientific">Aplosporella prunicola CBS 121167</name>
    <dbReference type="NCBI Taxonomy" id="1176127"/>
    <lineage>
        <taxon>Eukaryota</taxon>
        <taxon>Fungi</taxon>
        <taxon>Dikarya</taxon>
        <taxon>Ascomycota</taxon>
        <taxon>Pezizomycotina</taxon>
        <taxon>Dothideomycetes</taxon>
        <taxon>Dothideomycetes incertae sedis</taxon>
        <taxon>Botryosphaeriales</taxon>
        <taxon>Aplosporellaceae</taxon>
        <taxon>Aplosporella</taxon>
    </lineage>
</organism>
<reference evidence="13" key="1">
    <citation type="journal article" date="2020" name="Stud. Mycol.">
        <title>101 Dothideomycetes genomes: a test case for predicting lifestyles and emergence of pathogens.</title>
        <authorList>
            <person name="Haridas S."/>
            <person name="Albert R."/>
            <person name="Binder M."/>
            <person name="Bloem J."/>
            <person name="Labutti K."/>
            <person name="Salamov A."/>
            <person name="Andreopoulos B."/>
            <person name="Baker S."/>
            <person name="Barry K."/>
            <person name="Bills G."/>
            <person name="Bluhm B."/>
            <person name="Cannon C."/>
            <person name="Castanera R."/>
            <person name="Culley D."/>
            <person name="Daum C."/>
            <person name="Ezra D."/>
            <person name="Gonzalez J."/>
            <person name="Henrissat B."/>
            <person name="Kuo A."/>
            <person name="Liang C."/>
            <person name="Lipzen A."/>
            <person name="Lutzoni F."/>
            <person name="Magnuson J."/>
            <person name="Mondo S."/>
            <person name="Nolan M."/>
            <person name="Ohm R."/>
            <person name="Pangilinan J."/>
            <person name="Park H.-J."/>
            <person name="Ramirez L."/>
            <person name="Alfaro M."/>
            <person name="Sun H."/>
            <person name="Tritt A."/>
            <person name="Yoshinaga Y."/>
            <person name="Zwiers L.-H."/>
            <person name="Turgeon B."/>
            <person name="Goodwin S."/>
            <person name="Spatafora J."/>
            <person name="Crous P."/>
            <person name="Grigoriev I."/>
        </authorList>
    </citation>
    <scope>NUCLEOTIDE SEQUENCE</scope>
    <source>
        <strain evidence="13">CBS 121167</strain>
    </source>
</reference>
<dbReference type="OrthoDB" id="414175at2759"/>
<keyword evidence="9" id="KW-0735">Signal-anchor</keyword>
<proteinExistence type="inferred from homology"/>
<keyword evidence="6 13" id="KW-0808">Transferase</keyword>
<dbReference type="InterPro" id="IPR026050">
    <property type="entry name" value="C1GALT1/C1GALT1_chp1"/>
</dbReference>
<comment type="pathway">
    <text evidence="2">Protein modification; protein glycosylation.</text>
</comment>
<dbReference type="Proteomes" id="UP000799438">
    <property type="component" value="Unassembled WGS sequence"/>
</dbReference>
<name>A0A6A6B6E4_9PEZI</name>
<dbReference type="InterPro" id="IPR003378">
    <property type="entry name" value="Fringe-like_glycosylTrfase"/>
</dbReference>
<evidence type="ECO:0000259" key="12">
    <source>
        <dbReference type="Pfam" id="PF02434"/>
    </source>
</evidence>
<evidence type="ECO:0000256" key="3">
    <source>
        <dbReference type="ARBA" id="ARBA00006462"/>
    </source>
</evidence>
<dbReference type="Gene3D" id="3.90.550.50">
    <property type="match status" value="1"/>
</dbReference>
<evidence type="ECO:0000256" key="9">
    <source>
        <dbReference type="ARBA" id="ARBA00022968"/>
    </source>
</evidence>
<evidence type="ECO:0000256" key="10">
    <source>
        <dbReference type="ARBA" id="ARBA00022989"/>
    </source>
</evidence>
<dbReference type="RefSeq" id="XP_033395392.1">
    <property type="nucleotide sequence ID" value="XM_033535895.1"/>
</dbReference>
<dbReference type="Pfam" id="PF02434">
    <property type="entry name" value="Fringe"/>
    <property type="match status" value="1"/>
</dbReference>
<dbReference type="GO" id="GO:0016020">
    <property type="term" value="C:membrane"/>
    <property type="evidence" value="ECO:0007669"/>
    <property type="project" value="UniProtKB-SubCell"/>
</dbReference>
<comment type="subcellular location">
    <subcellularLocation>
        <location evidence="1">Membrane</location>
        <topology evidence="1">Single-pass type II membrane protein</topology>
    </subcellularLocation>
</comment>
<accession>A0A6A6B6E4</accession>
<keyword evidence="7" id="KW-0812">Transmembrane</keyword>
<dbReference type="AlphaFoldDB" id="A0A6A6B6E4"/>
<dbReference type="GO" id="GO:0000166">
    <property type="term" value="F:nucleotide binding"/>
    <property type="evidence" value="ECO:0007669"/>
    <property type="project" value="UniProtKB-KW"/>
</dbReference>
<sequence length="382" mass="44015">QQPQQSQPPREPVCPQIPGAEDVLVIMKTGASEVQQKLPVHLETTFRCVPHFAVFSDLEEEVAGVHVHDTLDQVSEQIKQTNPDFQFYHQLREYRAAGRNVSELVQGSSQAAWNLDRWKFLPLMEKALKTRPEAKWFVFIEADTAIVWSNLLEWLQRFDPSKPYYIGGQSWVGEHQFGHGGTGFVVSNPALSMLVEKRAQNLDSFDQLTANTWVGDLVLGEAFETVGIYLTPAWPTLQGETPYSLDYTEHHWCYPVVSWHHMPPEWIKAVWEFEQEWLSSNKLPAIRHRDIFAQFVWPYIQQERTMWDNLSDDFEETPLEYTSDGCRAACEYRLECVQWLYTEGRCQTGAVIKLGGEVEEGGLDGTSGWVMERIQLFMQNVE</sequence>
<keyword evidence="11" id="KW-0472">Membrane</keyword>
<keyword evidence="14" id="KW-1185">Reference proteome</keyword>
<dbReference type="PANTHER" id="PTHR23033:SF47">
    <property type="entry name" value="APPLE DOMAIN-CONTAINING PROTEIN-RELATED"/>
    <property type="match status" value="1"/>
</dbReference>
<dbReference type="EMBL" id="ML995492">
    <property type="protein sequence ID" value="KAF2139679.1"/>
    <property type="molecule type" value="Genomic_DNA"/>
</dbReference>
<evidence type="ECO:0000256" key="5">
    <source>
        <dbReference type="ARBA" id="ARBA00022676"/>
    </source>
</evidence>
<evidence type="ECO:0000256" key="8">
    <source>
        <dbReference type="ARBA" id="ARBA00022741"/>
    </source>
</evidence>
<evidence type="ECO:0000256" key="6">
    <source>
        <dbReference type="ARBA" id="ARBA00022679"/>
    </source>
</evidence>
<evidence type="ECO:0000256" key="7">
    <source>
        <dbReference type="ARBA" id="ARBA00022692"/>
    </source>
</evidence>
<evidence type="ECO:0000313" key="14">
    <source>
        <dbReference type="Proteomes" id="UP000799438"/>
    </source>
</evidence>
<evidence type="ECO:0000256" key="4">
    <source>
        <dbReference type="ARBA" id="ARBA00012557"/>
    </source>
</evidence>
<protein>
    <recommendedName>
        <fullName evidence="4">N-acetylgalactosaminide beta-1,3-galactosyltransferase</fullName>
        <ecNumber evidence="4">2.4.1.122</ecNumber>
    </recommendedName>
</protein>
<evidence type="ECO:0000256" key="2">
    <source>
        <dbReference type="ARBA" id="ARBA00004922"/>
    </source>
</evidence>
<dbReference type="GO" id="GO:0016263">
    <property type="term" value="F:glycoprotein-N-acetylgalactosamine 3-beta-galactosyltransferase activity"/>
    <property type="evidence" value="ECO:0007669"/>
    <property type="project" value="UniProtKB-EC"/>
</dbReference>
<dbReference type="PANTHER" id="PTHR23033">
    <property type="entry name" value="BETA1,3-GALACTOSYLTRANSFERASE"/>
    <property type="match status" value="1"/>
</dbReference>
<evidence type="ECO:0000313" key="13">
    <source>
        <dbReference type="EMBL" id="KAF2139679.1"/>
    </source>
</evidence>
<evidence type="ECO:0000256" key="1">
    <source>
        <dbReference type="ARBA" id="ARBA00004606"/>
    </source>
</evidence>
<feature type="non-terminal residue" evidence="13">
    <location>
        <position position="1"/>
    </location>
</feature>
<comment type="similarity">
    <text evidence="3">Belongs to the glycosyltransferase 31 family. Beta3-Gal-T subfamily.</text>
</comment>
<dbReference type="GeneID" id="54293391"/>
<keyword evidence="8" id="KW-0547">Nucleotide-binding</keyword>
<evidence type="ECO:0000256" key="11">
    <source>
        <dbReference type="ARBA" id="ARBA00023136"/>
    </source>
</evidence>
<feature type="domain" description="Fringe-like glycosyltransferase" evidence="12">
    <location>
        <begin position="124"/>
        <end position="202"/>
    </location>
</feature>
<dbReference type="EC" id="2.4.1.122" evidence="4"/>
<keyword evidence="5" id="KW-0328">Glycosyltransferase</keyword>
<feature type="non-terminal residue" evidence="13">
    <location>
        <position position="382"/>
    </location>
</feature>